<reference evidence="1" key="1">
    <citation type="submission" date="2022-06" db="EMBL/GenBank/DDBJ databases">
        <title>Phylogenomic reconstructions and comparative analyses of Kickxellomycotina fungi.</title>
        <authorList>
            <person name="Reynolds N.K."/>
            <person name="Stajich J.E."/>
            <person name="Barry K."/>
            <person name="Grigoriev I.V."/>
            <person name="Crous P."/>
            <person name="Smith M.E."/>
        </authorList>
    </citation>
    <scope>NUCLEOTIDE SEQUENCE</scope>
    <source>
        <strain evidence="1">RSA 2271</strain>
    </source>
</reference>
<comment type="caution">
    <text evidence="1">The sequence shown here is derived from an EMBL/GenBank/DDBJ whole genome shotgun (WGS) entry which is preliminary data.</text>
</comment>
<evidence type="ECO:0000313" key="1">
    <source>
        <dbReference type="EMBL" id="KAJ1678840.1"/>
    </source>
</evidence>
<proteinExistence type="predicted"/>
<organism evidence="1 2">
    <name type="scientific">Spiromyces aspiralis</name>
    <dbReference type="NCBI Taxonomy" id="68401"/>
    <lineage>
        <taxon>Eukaryota</taxon>
        <taxon>Fungi</taxon>
        <taxon>Fungi incertae sedis</taxon>
        <taxon>Zoopagomycota</taxon>
        <taxon>Kickxellomycotina</taxon>
        <taxon>Kickxellomycetes</taxon>
        <taxon>Kickxellales</taxon>
        <taxon>Kickxellaceae</taxon>
        <taxon>Spiromyces</taxon>
    </lineage>
</organism>
<accession>A0ACC1HS36</accession>
<keyword evidence="2" id="KW-1185">Reference proteome</keyword>
<sequence>MTTEIRTTSRPIPTTTAPPTSSYSVRSSASILASPARPPPTFASIKGVAYSMAPPSGGPRRRTLATSLIASGSTPKVKHFPQSPAGLMRSVLTIQHRQASATSHEQRPTTSPAPNAKAASSPLQISSFHQGPALSLPGSAASRMSKATSSVGTEDLMMDSSPLHTVTMAFPKSHKKSQLTLPSTHRGQVYPNSGGDSGPRNINSTSHHSGNDDNANDNDDDDVDDILSEVDSLINRYQSPGAKGNIAVSRMGVSRVSDSALSRRSHVSQSSSQGPGEKEIEEMTALVGKYISPEHHRYYLGGHVPAAASASKSKNNGAPHVTNGLKNRLVSEMDEVIGKGSSIVNADPGDSLAFSAKPNDGSGGDDSDIDLDTEIEPPALTVSLESLNRPRSIKRLPTEQQQQQQPQHQLLVAAVSKGGNVDGGSGNSGNSVSGAARSASNVLIERPQKRHQHRGGDETICMDVEDMDDVTISRQSPLAMQAHRAQARQEAVLRQQIKSSSAGGQRQAQRPAQNRTSTATNLRSAGGQSQITPHFASAGLYDPNDDPFFPPQASSVSSSHARLETTSRNADSSAITADTSQITSDQAPTNPRWQRHGYLIDEDESMDLNPASIAKNDNIPPTSVSANSFSGSDGRR</sequence>
<evidence type="ECO:0000313" key="2">
    <source>
        <dbReference type="Proteomes" id="UP001145114"/>
    </source>
</evidence>
<dbReference type="EMBL" id="JAMZIH010000815">
    <property type="protein sequence ID" value="KAJ1678840.1"/>
    <property type="molecule type" value="Genomic_DNA"/>
</dbReference>
<dbReference type="Proteomes" id="UP001145114">
    <property type="component" value="Unassembled WGS sequence"/>
</dbReference>
<name>A0ACC1HS36_9FUNG</name>
<gene>
    <name evidence="1" type="ORF">EV182_003252</name>
</gene>
<protein>
    <submittedName>
        <fullName evidence="1">Uncharacterized protein</fullName>
    </submittedName>
</protein>